<reference evidence="4" key="1">
    <citation type="journal article" date="2023" name="Commun. Biol.">
        <title>Genome analysis of Parmales, the sister group of diatoms, reveals the evolutionary specialization of diatoms from phago-mixotrophs to photoautotrophs.</title>
        <authorList>
            <person name="Ban H."/>
            <person name="Sato S."/>
            <person name="Yoshikawa S."/>
            <person name="Yamada K."/>
            <person name="Nakamura Y."/>
            <person name="Ichinomiya M."/>
            <person name="Sato N."/>
            <person name="Blanc-Mathieu R."/>
            <person name="Endo H."/>
            <person name="Kuwata A."/>
            <person name="Ogata H."/>
        </authorList>
    </citation>
    <scope>NUCLEOTIDE SEQUENCE [LARGE SCALE GENOMIC DNA]</scope>
</reference>
<dbReference type="AlphaFoldDB" id="A0A9W7GAB1"/>
<dbReference type="EMBL" id="BRYA01000097">
    <property type="protein sequence ID" value="GMI39087.1"/>
    <property type="molecule type" value="Genomic_DNA"/>
</dbReference>
<dbReference type="Proteomes" id="UP001165065">
    <property type="component" value="Unassembled WGS sequence"/>
</dbReference>
<evidence type="ECO:0000256" key="1">
    <source>
        <dbReference type="SAM" id="MobiDB-lite"/>
    </source>
</evidence>
<feature type="region of interest" description="Disordered" evidence="1">
    <location>
        <begin position="97"/>
        <end position="130"/>
    </location>
</feature>
<organism evidence="3 4">
    <name type="scientific">Triparma columacea</name>
    <dbReference type="NCBI Taxonomy" id="722753"/>
    <lineage>
        <taxon>Eukaryota</taxon>
        <taxon>Sar</taxon>
        <taxon>Stramenopiles</taxon>
        <taxon>Ochrophyta</taxon>
        <taxon>Bolidophyceae</taxon>
        <taxon>Parmales</taxon>
        <taxon>Triparmaceae</taxon>
        <taxon>Triparma</taxon>
    </lineage>
</organism>
<feature type="domain" description="Apoptosis-antagonizing transcription factor C-terminal" evidence="2">
    <location>
        <begin position="183"/>
        <end position="253"/>
    </location>
</feature>
<keyword evidence="4" id="KW-1185">Reference proteome</keyword>
<accession>A0A9W7GAB1</accession>
<protein>
    <recommendedName>
        <fullName evidence="2">Apoptosis-antagonizing transcription factor C-terminal domain-containing protein</fullName>
    </recommendedName>
</protein>
<dbReference type="PANTHER" id="PTHR15565">
    <property type="entry name" value="AATF PROTEIN APOPTOSIS ANTAGONIZING TRANSCRIPTION FACTOR"/>
    <property type="match status" value="1"/>
</dbReference>
<comment type="caution">
    <text evidence="3">The sequence shown here is derived from an EMBL/GenBank/DDBJ whole genome shotgun (WGS) entry which is preliminary data.</text>
</comment>
<dbReference type="GO" id="GO:0005730">
    <property type="term" value="C:nucleolus"/>
    <property type="evidence" value="ECO:0007669"/>
    <property type="project" value="TreeGrafter"/>
</dbReference>
<dbReference type="PANTHER" id="PTHR15565:SF0">
    <property type="entry name" value="PROTEIN AATF"/>
    <property type="match status" value="1"/>
</dbReference>
<feature type="region of interest" description="Disordered" evidence="1">
    <location>
        <begin position="194"/>
        <end position="229"/>
    </location>
</feature>
<dbReference type="InterPro" id="IPR012617">
    <property type="entry name" value="AATF_C"/>
</dbReference>
<evidence type="ECO:0000259" key="2">
    <source>
        <dbReference type="Pfam" id="PF08164"/>
    </source>
</evidence>
<proteinExistence type="predicted"/>
<dbReference type="OrthoDB" id="5783963at2759"/>
<evidence type="ECO:0000313" key="4">
    <source>
        <dbReference type="Proteomes" id="UP001165065"/>
    </source>
</evidence>
<dbReference type="Pfam" id="PF08164">
    <property type="entry name" value="TRAUB"/>
    <property type="match status" value="1"/>
</dbReference>
<name>A0A9W7GAB1_9STRA</name>
<dbReference type="InterPro" id="IPR039223">
    <property type="entry name" value="AATF/Bfr2"/>
</dbReference>
<feature type="compositionally biased region" description="Acidic residues" evidence="1">
    <location>
        <begin position="103"/>
        <end position="120"/>
    </location>
</feature>
<sequence>MSLTSSSSSKSVLQSMTVVKHVELVKSMTGLRVAIKKLEEELMKSGRVGDVEDEEEVGGRGVREFMEGEGSEDIINVNEEVEGTLRELMRICNNSVLPSAEQGQDDNLDSNSDSDSDSDSDSPSSPPAYSRCRAYWDSILTSRQKSLTLTLSSGSVIGASFWSQVNETSERKRGSAWEDERLYKDLLVEYVRGISQGDGGSPTPDGLGKGKKRKKGGKEVDRKGSKGRRIRYVKHPKIENFGIPTDRGGGEEQWFKSVFGGKKVC</sequence>
<gene>
    <name evidence="3" type="ORF">TrCOL_g3406</name>
</gene>
<evidence type="ECO:0000313" key="3">
    <source>
        <dbReference type="EMBL" id="GMI39087.1"/>
    </source>
</evidence>